<comment type="caution">
    <text evidence="9">The sequence shown here is derived from an EMBL/GenBank/DDBJ whole genome shotgun (WGS) entry which is preliminary data.</text>
</comment>
<dbReference type="RefSeq" id="WP_146443674.1">
    <property type="nucleotide sequence ID" value="NZ_SJPR01000001.1"/>
</dbReference>
<evidence type="ECO:0000313" key="9">
    <source>
        <dbReference type="EMBL" id="TWU00105.1"/>
    </source>
</evidence>
<evidence type="ECO:0000256" key="5">
    <source>
        <dbReference type="ARBA" id="ARBA00022989"/>
    </source>
</evidence>
<feature type="transmembrane region" description="Helical" evidence="8">
    <location>
        <begin position="303"/>
        <end position="320"/>
    </location>
</feature>
<dbReference type="GO" id="GO:0005886">
    <property type="term" value="C:plasma membrane"/>
    <property type="evidence" value="ECO:0007669"/>
    <property type="project" value="UniProtKB-SubCell"/>
</dbReference>
<dbReference type="EMBL" id="SJPR01000001">
    <property type="protein sequence ID" value="TWU00105.1"/>
    <property type="molecule type" value="Genomic_DNA"/>
</dbReference>
<keyword evidence="3" id="KW-1003">Cell membrane</keyword>
<feature type="transmembrane region" description="Helical" evidence="8">
    <location>
        <begin position="398"/>
        <end position="418"/>
    </location>
</feature>
<feature type="transmembrane region" description="Helical" evidence="8">
    <location>
        <begin position="133"/>
        <end position="151"/>
    </location>
</feature>
<evidence type="ECO:0000256" key="7">
    <source>
        <dbReference type="ARBA" id="ARBA00023136"/>
    </source>
</evidence>
<evidence type="ECO:0000256" key="6">
    <source>
        <dbReference type="ARBA" id="ARBA00023065"/>
    </source>
</evidence>
<evidence type="ECO:0000256" key="1">
    <source>
        <dbReference type="ARBA" id="ARBA00004651"/>
    </source>
</evidence>
<feature type="transmembrane region" description="Helical" evidence="8">
    <location>
        <begin position="430"/>
        <end position="450"/>
    </location>
</feature>
<dbReference type="GO" id="GO:0008324">
    <property type="term" value="F:monoatomic cation transmembrane transporter activity"/>
    <property type="evidence" value="ECO:0007669"/>
    <property type="project" value="InterPro"/>
</dbReference>
<protein>
    <submittedName>
        <fullName evidence="9">Ktr system potassium uptake protein B</fullName>
    </submittedName>
</protein>
<evidence type="ECO:0000313" key="10">
    <source>
        <dbReference type="Proteomes" id="UP000317421"/>
    </source>
</evidence>
<feature type="transmembrane region" description="Helical" evidence="8">
    <location>
        <begin position="364"/>
        <end position="386"/>
    </location>
</feature>
<dbReference type="Pfam" id="PF02386">
    <property type="entry name" value="TrkH"/>
    <property type="match status" value="1"/>
</dbReference>
<evidence type="ECO:0000256" key="4">
    <source>
        <dbReference type="ARBA" id="ARBA00022692"/>
    </source>
</evidence>
<dbReference type="PANTHER" id="PTHR32024">
    <property type="entry name" value="TRK SYSTEM POTASSIUM UPTAKE PROTEIN TRKG-RELATED"/>
    <property type="match status" value="1"/>
</dbReference>
<feature type="transmembrane region" description="Helical" evidence="8">
    <location>
        <begin position="77"/>
        <end position="102"/>
    </location>
</feature>
<dbReference type="GO" id="GO:0030001">
    <property type="term" value="P:metal ion transport"/>
    <property type="evidence" value="ECO:0007669"/>
    <property type="project" value="UniProtKB-ARBA"/>
</dbReference>
<keyword evidence="7 8" id="KW-0472">Membrane</keyword>
<keyword evidence="10" id="KW-1185">Reference proteome</keyword>
<evidence type="ECO:0000256" key="2">
    <source>
        <dbReference type="ARBA" id="ARBA00022448"/>
    </source>
</evidence>
<feature type="transmembrane region" description="Helical" evidence="8">
    <location>
        <begin position="246"/>
        <end position="265"/>
    </location>
</feature>
<evidence type="ECO:0000256" key="3">
    <source>
        <dbReference type="ARBA" id="ARBA00022475"/>
    </source>
</evidence>
<accession>A0A5C6AJA3</accession>
<dbReference type="OrthoDB" id="9810952at2"/>
<sequence>MPQFASSINQYPGRASLAWYALLIVVGTAVLFLITACAASPDRPISFLDALFTSTSASCVTGLAVRSTVHDFSFAGQAVILGLIQLGGIGIMTVTTFIVVQFNRSGSLRQRKAIADTLGAGEGGDLRVILRNVLAMTAAFELGGFLLLVGYNQANFARFEELGVWTSRGEATWHALFHSVSAFCNAGFSLHDQSLIPFADSFVVNATIGLLVVVGGLGFPVVNDLWKCRKKPAPDRWGSLQLHSKIMLIGTGVLLAFGFISFLALEHDGVLAEDPFLVRIYKAAFHSVTCRTAGFNTVEIAELTNAMLFISILLMMVGGGPCSTAGGFKVSTAAIIALRAWATFQGYTRVNLFRRTLPVASVERAVATAMLFVTMGGVALTALLVIEQSEFGHRGSSGLFLEMLFEVISALGTVGLSIGLTTDLKDPSRVIMVLLMLMGRLGPITAFAALSHGARTEPVEFPNEEPIVG</sequence>
<proteinExistence type="predicted"/>
<dbReference type="Proteomes" id="UP000317421">
    <property type="component" value="Unassembled WGS sequence"/>
</dbReference>
<keyword evidence="2" id="KW-0813">Transport</keyword>
<dbReference type="PANTHER" id="PTHR32024:SF1">
    <property type="entry name" value="KTR SYSTEM POTASSIUM UPTAKE PROTEIN B"/>
    <property type="match status" value="1"/>
</dbReference>
<keyword evidence="6" id="KW-0406">Ion transport</keyword>
<gene>
    <name evidence="9" type="primary">ktrB</name>
    <name evidence="9" type="ORF">Pla108_10490</name>
</gene>
<keyword evidence="4 8" id="KW-0812">Transmembrane</keyword>
<evidence type="ECO:0000256" key="8">
    <source>
        <dbReference type="SAM" id="Phobius"/>
    </source>
</evidence>
<name>A0A5C6AJA3_9BACT</name>
<keyword evidence="5 8" id="KW-1133">Transmembrane helix</keyword>
<comment type="subcellular location">
    <subcellularLocation>
        <location evidence="1">Cell membrane</location>
        <topology evidence="1">Multi-pass membrane protein</topology>
    </subcellularLocation>
</comment>
<organism evidence="9 10">
    <name type="scientific">Botrimarina colliarenosi</name>
    <dbReference type="NCBI Taxonomy" id="2528001"/>
    <lineage>
        <taxon>Bacteria</taxon>
        <taxon>Pseudomonadati</taxon>
        <taxon>Planctomycetota</taxon>
        <taxon>Planctomycetia</taxon>
        <taxon>Pirellulales</taxon>
        <taxon>Lacipirellulaceae</taxon>
        <taxon>Botrimarina</taxon>
    </lineage>
</organism>
<dbReference type="InterPro" id="IPR003445">
    <property type="entry name" value="Cat_transpt"/>
</dbReference>
<feature type="transmembrane region" description="Helical" evidence="8">
    <location>
        <begin position="17"/>
        <end position="39"/>
    </location>
</feature>
<dbReference type="AlphaFoldDB" id="A0A5C6AJA3"/>
<reference evidence="9 10" key="1">
    <citation type="submission" date="2019-02" db="EMBL/GenBank/DDBJ databases">
        <title>Deep-cultivation of Planctomycetes and their phenomic and genomic characterization uncovers novel biology.</title>
        <authorList>
            <person name="Wiegand S."/>
            <person name="Jogler M."/>
            <person name="Boedeker C."/>
            <person name="Pinto D."/>
            <person name="Vollmers J."/>
            <person name="Rivas-Marin E."/>
            <person name="Kohn T."/>
            <person name="Peeters S.H."/>
            <person name="Heuer A."/>
            <person name="Rast P."/>
            <person name="Oberbeckmann S."/>
            <person name="Bunk B."/>
            <person name="Jeske O."/>
            <person name="Meyerdierks A."/>
            <person name="Storesund J.E."/>
            <person name="Kallscheuer N."/>
            <person name="Luecker S."/>
            <person name="Lage O.M."/>
            <person name="Pohl T."/>
            <person name="Merkel B.J."/>
            <person name="Hornburger P."/>
            <person name="Mueller R.-W."/>
            <person name="Bruemmer F."/>
            <person name="Labrenz M."/>
            <person name="Spormann A.M."/>
            <person name="Op Den Camp H."/>
            <person name="Overmann J."/>
            <person name="Amann R."/>
            <person name="Jetten M.S.M."/>
            <person name="Mascher T."/>
            <person name="Medema M.H."/>
            <person name="Devos D.P."/>
            <person name="Kaster A.-K."/>
            <person name="Ovreas L."/>
            <person name="Rohde M."/>
            <person name="Galperin M.Y."/>
            <person name="Jogler C."/>
        </authorList>
    </citation>
    <scope>NUCLEOTIDE SEQUENCE [LARGE SCALE GENOMIC DNA]</scope>
    <source>
        <strain evidence="9 10">Pla108</strain>
    </source>
</reference>
<feature type="transmembrane region" description="Helical" evidence="8">
    <location>
        <begin position="202"/>
        <end position="226"/>
    </location>
</feature>